<dbReference type="AlphaFoldDB" id="A0A8K0P0I0"/>
<gene>
    <name evidence="2" type="ORF">J437_LFUL007945</name>
</gene>
<comment type="caution">
    <text evidence="2">The sequence shown here is derived from an EMBL/GenBank/DDBJ whole genome shotgun (WGS) entry which is preliminary data.</text>
</comment>
<accession>A0A8K0P0I0</accession>
<dbReference type="EMBL" id="KZ308540">
    <property type="protein sequence ID" value="KAG8231185.1"/>
    <property type="molecule type" value="Genomic_DNA"/>
</dbReference>
<reference evidence="2" key="1">
    <citation type="submission" date="2013-04" db="EMBL/GenBank/DDBJ databases">
        <authorList>
            <person name="Qu J."/>
            <person name="Murali S.C."/>
            <person name="Bandaranaike D."/>
            <person name="Bellair M."/>
            <person name="Blankenburg K."/>
            <person name="Chao H."/>
            <person name="Dinh H."/>
            <person name="Doddapaneni H."/>
            <person name="Downs B."/>
            <person name="Dugan-Rocha S."/>
            <person name="Elkadiri S."/>
            <person name="Gnanaolivu R.D."/>
            <person name="Hernandez B."/>
            <person name="Javaid M."/>
            <person name="Jayaseelan J.C."/>
            <person name="Lee S."/>
            <person name="Li M."/>
            <person name="Ming W."/>
            <person name="Munidasa M."/>
            <person name="Muniz J."/>
            <person name="Nguyen L."/>
            <person name="Ongeri F."/>
            <person name="Osuji N."/>
            <person name="Pu L.-L."/>
            <person name="Puazo M."/>
            <person name="Qu C."/>
            <person name="Quiroz J."/>
            <person name="Raj R."/>
            <person name="Weissenberger G."/>
            <person name="Xin Y."/>
            <person name="Zou X."/>
            <person name="Han Y."/>
            <person name="Richards S."/>
            <person name="Worley K."/>
            <person name="Muzny D."/>
            <person name="Gibbs R."/>
        </authorList>
    </citation>
    <scope>NUCLEOTIDE SEQUENCE</scope>
    <source>
        <strain evidence="2">Sampled in the wild</strain>
    </source>
</reference>
<proteinExistence type="predicted"/>
<evidence type="ECO:0000259" key="1">
    <source>
        <dbReference type="Pfam" id="PF03184"/>
    </source>
</evidence>
<reference evidence="2" key="2">
    <citation type="submission" date="2017-10" db="EMBL/GenBank/DDBJ databases">
        <title>Ladona fulva Genome sequencing and assembly.</title>
        <authorList>
            <person name="Murali S."/>
            <person name="Richards S."/>
            <person name="Bandaranaike D."/>
            <person name="Bellair M."/>
            <person name="Blankenburg K."/>
            <person name="Chao H."/>
            <person name="Dinh H."/>
            <person name="Doddapaneni H."/>
            <person name="Dugan-Rocha S."/>
            <person name="Elkadiri S."/>
            <person name="Gnanaolivu R."/>
            <person name="Hernandez B."/>
            <person name="Skinner E."/>
            <person name="Javaid M."/>
            <person name="Lee S."/>
            <person name="Li M."/>
            <person name="Ming W."/>
            <person name="Munidasa M."/>
            <person name="Muniz J."/>
            <person name="Nguyen L."/>
            <person name="Hughes D."/>
            <person name="Osuji N."/>
            <person name="Pu L.-L."/>
            <person name="Puazo M."/>
            <person name="Qu C."/>
            <person name="Quiroz J."/>
            <person name="Raj R."/>
            <person name="Weissenberger G."/>
            <person name="Xin Y."/>
            <person name="Zou X."/>
            <person name="Han Y."/>
            <person name="Worley K."/>
            <person name="Muzny D."/>
            <person name="Gibbs R."/>
        </authorList>
    </citation>
    <scope>NUCLEOTIDE SEQUENCE</scope>
    <source>
        <strain evidence="2">Sampled in the wild</strain>
    </source>
</reference>
<sequence length="121" mass="13493">MDSSACAALSEVDKLFIVIDLAKNNGITIMTLPPHCSAKLQPLDVSCYAAFKTYYAAAVDSWQILVKCFPSSTLQVVHVFSKEDFLSSSVTDQPLLEKTVHRAYVRMKDIKFLLLAPTHRK</sequence>
<organism evidence="2 3">
    <name type="scientific">Ladona fulva</name>
    <name type="common">Scarce chaser dragonfly</name>
    <name type="synonym">Libellula fulva</name>
    <dbReference type="NCBI Taxonomy" id="123851"/>
    <lineage>
        <taxon>Eukaryota</taxon>
        <taxon>Metazoa</taxon>
        <taxon>Ecdysozoa</taxon>
        <taxon>Arthropoda</taxon>
        <taxon>Hexapoda</taxon>
        <taxon>Insecta</taxon>
        <taxon>Pterygota</taxon>
        <taxon>Palaeoptera</taxon>
        <taxon>Odonata</taxon>
        <taxon>Epiprocta</taxon>
        <taxon>Anisoptera</taxon>
        <taxon>Libelluloidea</taxon>
        <taxon>Libellulidae</taxon>
        <taxon>Ladona</taxon>
    </lineage>
</organism>
<dbReference type="Proteomes" id="UP000792457">
    <property type="component" value="Unassembled WGS sequence"/>
</dbReference>
<feature type="domain" description="DDE-1" evidence="1">
    <location>
        <begin position="23"/>
        <end position="62"/>
    </location>
</feature>
<protein>
    <recommendedName>
        <fullName evidence="1">DDE-1 domain-containing protein</fullName>
    </recommendedName>
</protein>
<dbReference type="Pfam" id="PF03184">
    <property type="entry name" value="DDE_1"/>
    <property type="match status" value="1"/>
</dbReference>
<evidence type="ECO:0000313" key="3">
    <source>
        <dbReference type="Proteomes" id="UP000792457"/>
    </source>
</evidence>
<evidence type="ECO:0000313" key="2">
    <source>
        <dbReference type="EMBL" id="KAG8231185.1"/>
    </source>
</evidence>
<dbReference type="GO" id="GO:0003676">
    <property type="term" value="F:nucleic acid binding"/>
    <property type="evidence" value="ECO:0007669"/>
    <property type="project" value="InterPro"/>
</dbReference>
<name>A0A8K0P0I0_LADFU</name>
<feature type="non-terminal residue" evidence="2">
    <location>
        <position position="121"/>
    </location>
</feature>
<keyword evidence="3" id="KW-1185">Reference proteome</keyword>
<dbReference type="OrthoDB" id="8187571at2759"/>
<dbReference type="InterPro" id="IPR004875">
    <property type="entry name" value="DDE_SF_endonuclease_dom"/>
</dbReference>